<organism evidence="2 3">
    <name type="scientific">Alloyangia pacifica</name>
    <dbReference type="NCBI Taxonomy" id="311180"/>
    <lineage>
        <taxon>Bacteria</taxon>
        <taxon>Pseudomonadati</taxon>
        <taxon>Pseudomonadota</taxon>
        <taxon>Alphaproteobacteria</taxon>
        <taxon>Rhodobacterales</taxon>
        <taxon>Roseobacteraceae</taxon>
        <taxon>Alloyangia</taxon>
    </lineage>
</organism>
<dbReference type="OrthoDB" id="7157734at2"/>
<dbReference type="GO" id="GO:0004177">
    <property type="term" value="F:aminopeptidase activity"/>
    <property type="evidence" value="ECO:0007669"/>
    <property type="project" value="UniProtKB-KW"/>
</dbReference>
<feature type="transmembrane region" description="Helical" evidence="1">
    <location>
        <begin position="146"/>
        <end position="164"/>
    </location>
</feature>
<dbReference type="PIRSF" id="PIRSF038991">
    <property type="entry name" value="Protein_AbrB"/>
    <property type="match status" value="1"/>
</dbReference>
<dbReference type="Pfam" id="PF05145">
    <property type="entry name" value="AbrB"/>
    <property type="match status" value="1"/>
</dbReference>
<keyword evidence="1" id="KW-0812">Transmembrane</keyword>
<protein>
    <submittedName>
        <fullName evidence="2">Aminopeptidase</fullName>
    </submittedName>
</protein>
<dbReference type="AlphaFoldDB" id="A0A2U8HJN1"/>
<feature type="transmembrane region" description="Helical" evidence="1">
    <location>
        <begin position="229"/>
        <end position="250"/>
    </location>
</feature>
<evidence type="ECO:0000313" key="2">
    <source>
        <dbReference type="EMBL" id="AWI85951.1"/>
    </source>
</evidence>
<geneLocation type="plasmid" evidence="2 3">
    <name>unnamed1</name>
</geneLocation>
<keyword evidence="1" id="KW-0472">Membrane</keyword>
<proteinExistence type="predicted"/>
<keyword evidence="2" id="KW-0031">Aminopeptidase</keyword>
<gene>
    <name evidence="2" type="ORF">CEW88_19470</name>
</gene>
<feature type="transmembrane region" description="Helical" evidence="1">
    <location>
        <begin position="198"/>
        <end position="217"/>
    </location>
</feature>
<dbReference type="PANTHER" id="PTHR38457:SF1">
    <property type="entry name" value="REGULATOR ABRB-RELATED"/>
    <property type="match status" value="1"/>
</dbReference>
<feature type="transmembrane region" description="Helical" evidence="1">
    <location>
        <begin position="54"/>
        <end position="76"/>
    </location>
</feature>
<dbReference type="PANTHER" id="PTHR38457">
    <property type="entry name" value="REGULATOR ABRB-RELATED"/>
    <property type="match status" value="1"/>
</dbReference>
<dbReference type="GO" id="GO:0016020">
    <property type="term" value="C:membrane"/>
    <property type="evidence" value="ECO:0007669"/>
    <property type="project" value="InterPro"/>
</dbReference>
<dbReference type="KEGG" id="ypac:CEW88_19470"/>
<sequence length="343" mass="35736">MTLRRMMTLALAALGTLLFWLCDLPLPFLFGPMTFCLAGALAHAPLKGFGQVSVAARTILGVAVGASITPTVIAQLPRMATSVALIPLFIALIALVGVPFFRRLWGFDAPTAYYAAMPGGLQDMVIFGSEAGANPRVLSLVHGTRVLIIVTLAPFILGHFYGAPLTNPIGAPVTELPVHELLIMAAAAWIGWKGGERLGLFGASILGPMIVTAILSLTGVVHSRPPAEAILVAQFFIGCGIGVQFLGVTWKELTRVVAAGVAYVFVLALLAAGFSGVVTALGLGAPVESFLAFAPGGQAEMTVLAIVTGADLGFVITHHLTRIVIVIVGAPVLAAFIERRRKG</sequence>
<dbReference type="EMBL" id="CP022191">
    <property type="protein sequence ID" value="AWI85951.1"/>
    <property type="molecule type" value="Genomic_DNA"/>
</dbReference>
<accession>A0A2U8HJN1</accession>
<dbReference type="Proteomes" id="UP000244915">
    <property type="component" value="Plasmid unnamed1"/>
</dbReference>
<reference evidence="2 3" key="1">
    <citation type="submission" date="2017-06" db="EMBL/GenBank/DDBJ databases">
        <title>Yangia sp. YSBP01 complete genome sequence.</title>
        <authorList>
            <person name="Woo J.-H."/>
            <person name="Kim H.-S."/>
        </authorList>
    </citation>
    <scope>NUCLEOTIDE SEQUENCE [LARGE SCALE GENOMIC DNA]</scope>
    <source>
        <strain evidence="2 3">YSBP01</strain>
        <plasmid evidence="2 3">unnamed1</plasmid>
    </source>
</reference>
<keyword evidence="1" id="KW-1133">Transmembrane helix</keyword>
<evidence type="ECO:0000313" key="3">
    <source>
        <dbReference type="Proteomes" id="UP000244915"/>
    </source>
</evidence>
<keyword evidence="2" id="KW-0645">Protease</keyword>
<keyword evidence="2" id="KW-0614">Plasmid</keyword>
<evidence type="ECO:0000256" key="1">
    <source>
        <dbReference type="SAM" id="Phobius"/>
    </source>
</evidence>
<name>A0A2U8HJN1_9RHOB</name>
<dbReference type="GO" id="GO:0010468">
    <property type="term" value="P:regulation of gene expression"/>
    <property type="evidence" value="ECO:0007669"/>
    <property type="project" value="InterPro"/>
</dbReference>
<keyword evidence="2" id="KW-0378">Hydrolase</keyword>
<feature type="transmembrane region" description="Helical" evidence="1">
    <location>
        <begin position="256"/>
        <end position="283"/>
    </location>
</feature>
<feature type="transmembrane region" description="Helical" evidence="1">
    <location>
        <begin position="316"/>
        <end position="337"/>
    </location>
</feature>
<dbReference type="InterPro" id="IPR007820">
    <property type="entry name" value="AbrB_fam"/>
</dbReference>
<feature type="transmembrane region" description="Helical" evidence="1">
    <location>
        <begin position="83"/>
        <end position="101"/>
    </location>
</feature>